<dbReference type="OrthoDB" id="5457369at2"/>
<dbReference type="Proteomes" id="UP000053235">
    <property type="component" value="Unassembled WGS sequence"/>
</dbReference>
<protein>
    <recommendedName>
        <fullName evidence="3">SpoIIAA-like protein</fullName>
    </recommendedName>
</protein>
<dbReference type="InterPro" id="IPR036513">
    <property type="entry name" value="STAS_dom_sf"/>
</dbReference>
<dbReference type="InterPro" id="IPR021866">
    <property type="entry name" value="SpoIIAA-like"/>
</dbReference>
<dbReference type="Pfam" id="PF11964">
    <property type="entry name" value="SpoIIAA-like"/>
    <property type="match status" value="1"/>
</dbReference>
<name>A0A0M6ZXN4_9HYPH</name>
<dbReference type="RefSeq" id="WP_055670958.1">
    <property type="nucleotide sequence ID" value="NZ_CXWD01000004.1"/>
</dbReference>
<evidence type="ECO:0000313" key="2">
    <source>
        <dbReference type="Proteomes" id="UP000053235"/>
    </source>
</evidence>
<dbReference type="InterPro" id="IPR038396">
    <property type="entry name" value="SpoIIAA-like_sf"/>
</dbReference>
<evidence type="ECO:0008006" key="3">
    <source>
        <dbReference type="Google" id="ProtNLM"/>
    </source>
</evidence>
<gene>
    <name evidence="1" type="ORF">LAX5112_01090</name>
</gene>
<evidence type="ECO:0000313" key="1">
    <source>
        <dbReference type="EMBL" id="CTQ66780.1"/>
    </source>
</evidence>
<proteinExistence type="predicted"/>
<dbReference type="STRING" id="388408.LAX5112_01090"/>
<dbReference type="SUPFAM" id="SSF52091">
    <property type="entry name" value="SpoIIaa-like"/>
    <property type="match status" value="1"/>
</dbReference>
<sequence length="126" mass="13632">MYEILPRSDGAVLGVKVSGTLTIEEEKELIAKADELVSTYGKASFVVVLGEHVGVSLKAVASDIKWIITHMDKIARVAVVTDSKFVSALVDIDAAFANLAGIKEKHFSTAELDAAWDWIEETMPTP</sequence>
<dbReference type="Gene3D" id="3.40.50.10600">
    <property type="entry name" value="SpoIIaa-like domains"/>
    <property type="match status" value="1"/>
</dbReference>
<accession>A0A0M6ZXN4</accession>
<dbReference type="EMBL" id="CXWD01000004">
    <property type="protein sequence ID" value="CTQ66780.1"/>
    <property type="molecule type" value="Genomic_DNA"/>
</dbReference>
<dbReference type="AlphaFoldDB" id="A0A0M6ZXN4"/>
<keyword evidence="2" id="KW-1185">Reference proteome</keyword>
<organism evidence="1 2">
    <name type="scientific">Roseibium alexandrii</name>
    <dbReference type="NCBI Taxonomy" id="388408"/>
    <lineage>
        <taxon>Bacteria</taxon>
        <taxon>Pseudomonadati</taxon>
        <taxon>Pseudomonadota</taxon>
        <taxon>Alphaproteobacteria</taxon>
        <taxon>Hyphomicrobiales</taxon>
        <taxon>Stappiaceae</taxon>
        <taxon>Roseibium</taxon>
    </lineage>
</organism>
<reference evidence="2" key="1">
    <citation type="submission" date="2015-07" db="EMBL/GenBank/DDBJ databases">
        <authorList>
            <person name="Rodrigo-Torres Lidia"/>
            <person name="Arahal R.David."/>
        </authorList>
    </citation>
    <scope>NUCLEOTIDE SEQUENCE [LARGE SCALE GENOMIC DNA]</scope>
    <source>
        <strain evidence="2">CECT 5112</strain>
    </source>
</reference>